<comment type="caution">
    <text evidence="2">The sequence shown here is derived from an EMBL/GenBank/DDBJ whole genome shotgun (WGS) entry which is preliminary data.</text>
</comment>
<feature type="transmembrane region" description="Helical" evidence="1">
    <location>
        <begin position="12"/>
        <end position="39"/>
    </location>
</feature>
<dbReference type="Pfam" id="PF06197">
    <property type="entry name" value="DUF998"/>
    <property type="match status" value="1"/>
</dbReference>
<dbReference type="InterPro" id="IPR009339">
    <property type="entry name" value="DUF998"/>
</dbReference>
<evidence type="ECO:0000313" key="2">
    <source>
        <dbReference type="EMBL" id="MCL2912502.1"/>
    </source>
</evidence>
<dbReference type="Proteomes" id="UP001202831">
    <property type="component" value="Unassembled WGS sequence"/>
</dbReference>
<sequence>MYARPAPSLGQYDLHHLIIFLMLTGAFVATAGLVLTVGYEYLCMGLKVFALRANQLGDYRLSQMAYVINGSTLSYGMCTLMGMFGLYQLKLDNLSKLMAMTGGWMGLSILLIGIYPLNYLEQHRFWSTSVLFSCIILCIITIVGWLSHKRYCTRGMTIVSILLFLGTFAILLQVDLKTLQLQPCPKVLEPHFCSIALNSWAMCILSIIWDVLLALNMRKLVIQDYQALSLRHLRGE</sequence>
<keyword evidence="1" id="KW-0812">Transmembrane</keyword>
<evidence type="ECO:0000256" key="1">
    <source>
        <dbReference type="SAM" id="Phobius"/>
    </source>
</evidence>
<protein>
    <recommendedName>
        <fullName evidence="4">DUF998 domain-containing protein</fullName>
    </recommendedName>
</protein>
<dbReference type="EMBL" id="JAKIKT010000001">
    <property type="protein sequence ID" value="MCL2912502.1"/>
    <property type="molecule type" value="Genomic_DNA"/>
</dbReference>
<accession>A0ABT0N3Z0</accession>
<feature type="transmembrane region" description="Helical" evidence="1">
    <location>
        <begin position="125"/>
        <end position="146"/>
    </location>
</feature>
<feature type="transmembrane region" description="Helical" evidence="1">
    <location>
        <begin position="158"/>
        <end position="174"/>
    </location>
</feature>
<feature type="transmembrane region" description="Helical" evidence="1">
    <location>
        <begin position="64"/>
        <end position="87"/>
    </location>
</feature>
<keyword evidence="3" id="KW-1185">Reference proteome</keyword>
<gene>
    <name evidence="2" type="ORF">L2725_01670</name>
</gene>
<reference evidence="2 3" key="1">
    <citation type="submission" date="2022-01" db="EMBL/GenBank/DDBJ databases">
        <title>Whole genome-based taxonomy of the Shewanellaceae.</title>
        <authorList>
            <person name="Martin-Rodriguez A.J."/>
        </authorList>
    </citation>
    <scope>NUCLEOTIDE SEQUENCE [LARGE SCALE GENOMIC DNA]</scope>
    <source>
        <strain evidence="2 3">DSM 21332</strain>
    </source>
</reference>
<keyword evidence="1" id="KW-0472">Membrane</keyword>
<organism evidence="2 3">
    <name type="scientific">Shewanella corallii</name>
    <dbReference type="NCBI Taxonomy" id="560080"/>
    <lineage>
        <taxon>Bacteria</taxon>
        <taxon>Pseudomonadati</taxon>
        <taxon>Pseudomonadota</taxon>
        <taxon>Gammaproteobacteria</taxon>
        <taxon>Alteromonadales</taxon>
        <taxon>Shewanellaceae</taxon>
        <taxon>Shewanella</taxon>
    </lineage>
</organism>
<dbReference type="RefSeq" id="WP_248934143.1">
    <property type="nucleotide sequence ID" value="NZ_JAKIKT010000001.1"/>
</dbReference>
<feature type="transmembrane region" description="Helical" evidence="1">
    <location>
        <begin position="194"/>
        <end position="215"/>
    </location>
</feature>
<evidence type="ECO:0008006" key="4">
    <source>
        <dbReference type="Google" id="ProtNLM"/>
    </source>
</evidence>
<name>A0ABT0N3Z0_9GAMM</name>
<evidence type="ECO:0000313" key="3">
    <source>
        <dbReference type="Proteomes" id="UP001202831"/>
    </source>
</evidence>
<keyword evidence="1" id="KW-1133">Transmembrane helix</keyword>
<feature type="transmembrane region" description="Helical" evidence="1">
    <location>
        <begin position="99"/>
        <end position="119"/>
    </location>
</feature>
<proteinExistence type="predicted"/>